<dbReference type="EMBL" id="BRXZ01001272">
    <property type="protein sequence ID" value="GMH67030.1"/>
    <property type="molecule type" value="Genomic_DNA"/>
</dbReference>
<dbReference type="OrthoDB" id="193101at2759"/>
<dbReference type="Proteomes" id="UP001165082">
    <property type="component" value="Unassembled WGS sequence"/>
</dbReference>
<reference evidence="3" key="1">
    <citation type="submission" date="2022-07" db="EMBL/GenBank/DDBJ databases">
        <title>Genome analysis of Parmales, a sister group of diatoms, reveals the evolutionary specialization of diatoms from phago-mixotrophs to photoautotrophs.</title>
        <authorList>
            <person name="Ban H."/>
            <person name="Sato S."/>
            <person name="Yoshikawa S."/>
            <person name="Kazumasa Y."/>
            <person name="Nakamura Y."/>
            <person name="Ichinomiya M."/>
            <person name="Saitoh K."/>
            <person name="Sato N."/>
            <person name="Blanc-Mathieu R."/>
            <person name="Endo H."/>
            <person name="Kuwata A."/>
            <person name="Ogata H."/>
        </authorList>
    </citation>
    <scope>NUCLEOTIDE SEQUENCE</scope>
</reference>
<feature type="region of interest" description="Disordered" evidence="1">
    <location>
        <begin position="535"/>
        <end position="608"/>
    </location>
</feature>
<keyword evidence="4" id="KW-1185">Reference proteome</keyword>
<evidence type="ECO:0000256" key="1">
    <source>
        <dbReference type="SAM" id="MobiDB-lite"/>
    </source>
</evidence>
<feature type="compositionally biased region" description="Basic and acidic residues" evidence="1">
    <location>
        <begin position="589"/>
        <end position="600"/>
    </location>
</feature>
<accession>A0A9W7AFW9</accession>
<sequence>MAPVEPVAGENADLEEGNMTPTPSKEDRFKLSRLKIFKLLSPIMFLHLILVVLPLIEVIPRFVISILQAGAGAYTIHFIFVVLEAFSSSWASEFEHVEGERDHAMFVNDELQSELHEKDIDMDKDVQNMRESIGETRHTVEGALKEADGEDRNIDHQELVRRVVKLDEKIAMASEARECRQLVAQLSQRGARALISKWIQAKELMEMVKRMSICKCTLTNEQLTAIKINVDARALRIICHNFTTFARKHEDAQSSYKAFATVDINLPQAAPKKTPFMSMVEVKVKFMGLPLSEEEIQTSEEKAARIMSSKKITESSDAVNSGNISPNVTFNTKEIWRKMEEGENLMLAYQCANAVGGNIKMESQMPKLLTVDLQNSNNIGDIVKQFPESMKIVSLTDDPEEIMKLFKSLGVSMETSRALKVNPDNIEIFTEVASGIVEVDPVDNSQVRRVRNEVAKMADVVILGDVLGKDNHGRMWLTTSMAACLDVRGYKGLVCVRTGDQDVAKKMHASPAFNIVISLAKITDNQQHIKLKRKKKKPRMVKRNNSYHRDNNEIPSKNDDCDDTIRKQVKTHRLSESKRRKSVDLGVSESERQALARGEETPVGLPLM</sequence>
<keyword evidence="2" id="KW-0472">Membrane</keyword>
<feature type="compositionally biased region" description="Basic residues" evidence="1">
    <location>
        <begin position="535"/>
        <end position="546"/>
    </location>
</feature>
<organism evidence="3 4">
    <name type="scientific">Triparma retinervis</name>
    <dbReference type="NCBI Taxonomy" id="2557542"/>
    <lineage>
        <taxon>Eukaryota</taxon>
        <taxon>Sar</taxon>
        <taxon>Stramenopiles</taxon>
        <taxon>Ochrophyta</taxon>
        <taxon>Bolidophyceae</taxon>
        <taxon>Parmales</taxon>
        <taxon>Triparmaceae</taxon>
        <taxon>Triparma</taxon>
    </lineage>
</organism>
<gene>
    <name evidence="3" type="ORF">TrRE_jg1507</name>
</gene>
<evidence type="ECO:0000313" key="3">
    <source>
        <dbReference type="EMBL" id="GMH67030.1"/>
    </source>
</evidence>
<proteinExistence type="predicted"/>
<feature type="transmembrane region" description="Helical" evidence="2">
    <location>
        <begin position="36"/>
        <end position="56"/>
    </location>
</feature>
<evidence type="ECO:0000313" key="4">
    <source>
        <dbReference type="Proteomes" id="UP001165082"/>
    </source>
</evidence>
<keyword evidence="2" id="KW-1133">Transmembrane helix</keyword>
<comment type="caution">
    <text evidence="3">The sequence shown here is derived from an EMBL/GenBank/DDBJ whole genome shotgun (WGS) entry which is preliminary data.</text>
</comment>
<name>A0A9W7AFW9_9STRA</name>
<dbReference type="AlphaFoldDB" id="A0A9W7AFW9"/>
<protein>
    <submittedName>
        <fullName evidence="3">Uncharacterized protein</fullName>
    </submittedName>
</protein>
<evidence type="ECO:0000256" key="2">
    <source>
        <dbReference type="SAM" id="Phobius"/>
    </source>
</evidence>
<feature type="region of interest" description="Disordered" evidence="1">
    <location>
        <begin position="1"/>
        <end position="24"/>
    </location>
</feature>
<feature type="compositionally biased region" description="Basic and acidic residues" evidence="1">
    <location>
        <begin position="547"/>
        <end position="566"/>
    </location>
</feature>
<keyword evidence="2" id="KW-0812">Transmembrane</keyword>